<evidence type="ECO:0000256" key="4">
    <source>
        <dbReference type="ARBA" id="ARBA00005189"/>
    </source>
</evidence>
<evidence type="ECO:0000313" key="21">
    <source>
        <dbReference type="Proteomes" id="UP001595443"/>
    </source>
</evidence>
<dbReference type="PANTHER" id="PTHR46382:SF1">
    <property type="entry name" value="PHOSPHATIDATE CYTIDYLYLTRANSFERASE"/>
    <property type="match status" value="1"/>
</dbReference>
<keyword evidence="10 18" id="KW-0808">Transferase</keyword>
<evidence type="ECO:0000256" key="18">
    <source>
        <dbReference type="RuleBase" id="RU003938"/>
    </source>
</evidence>
<comment type="pathway">
    <text evidence="4">Lipid metabolism.</text>
</comment>
<evidence type="ECO:0000256" key="9">
    <source>
        <dbReference type="ARBA" id="ARBA00022516"/>
    </source>
</evidence>
<dbReference type="GO" id="GO:0016779">
    <property type="term" value="F:nucleotidyltransferase activity"/>
    <property type="evidence" value="ECO:0007669"/>
    <property type="project" value="UniProtKB-KW"/>
</dbReference>
<dbReference type="Proteomes" id="UP001595443">
    <property type="component" value="Unassembled WGS sequence"/>
</dbReference>
<keyword evidence="15 19" id="KW-0472">Membrane</keyword>
<keyword evidence="14" id="KW-0443">Lipid metabolism</keyword>
<evidence type="ECO:0000256" key="1">
    <source>
        <dbReference type="ARBA" id="ARBA00001698"/>
    </source>
</evidence>
<dbReference type="EC" id="2.7.7.41" evidence="6 18"/>
<keyword evidence="16" id="KW-0594">Phospholipid biosynthesis</keyword>
<comment type="caution">
    <text evidence="20">The sequence shown here is derived from an EMBL/GenBank/DDBJ whole genome shotgun (WGS) entry which is preliminary data.</text>
</comment>
<keyword evidence="17" id="KW-1208">Phospholipid metabolism</keyword>
<evidence type="ECO:0000256" key="7">
    <source>
        <dbReference type="ARBA" id="ARBA00019373"/>
    </source>
</evidence>
<feature type="transmembrane region" description="Helical" evidence="19">
    <location>
        <begin position="128"/>
        <end position="146"/>
    </location>
</feature>
<keyword evidence="21" id="KW-1185">Reference proteome</keyword>
<evidence type="ECO:0000256" key="12">
    <source>
        <dbReference type="ARBA" id="ARBA00022695"/>
    </source>
</evidence>
<name>A0ABV7AER5_9RHOB</name>
<feature type="transmembrane region" description="Helical" evidence="19">
    <location>
        <begin position="104"/>
        <end position="122"/>
    </location>
</feature>
<evidence type="ECO:0000256" key="2">
    <source>
        <dbReference type="ARBA" id="ARBA00004651"/>
    </source>
</evidence>
<feature type="transmembrane region" description="Helical" evidence="19">
    <location>
        <begin position="167"/>
        <end position="186"/>
    </location>
</feature>
<evidence type="ECO:0000256" key="19">
    <source>
        <dbReference type="SAM" id="Phobius"/>
    </source>
</evidence>
<evidence type="ECO:0000256" key="13">
    <source>
        <dbReference type="ARBA" id="ARBA00022989"/>
    </source>
</evidence>
<dbReference type="PROSITE" id="PS01315">
    <property type="entry name" value="CDS"/>
    <property type="match status" value="1"/>
</dbReference>
<comment type="pathway">
    <text evidence="3 18">Phospholipid metabolism; CDP-diacylglycerol biosynthesis; CDP-diacylglycerol from sn-glycerol 3-phosphate: step 3/3.</text>
</comment>
<feature type="transmembrane region" description="Helical" evidence="19">
    <location>
        <begin position="233"/>
        <end position="253"/>
    </location>
</feature>
<comment type="similarity">
    <text evidence="5 18">Belongs to the CDS family.</text>
</comment>
<keyword evidence="8" id="KW-1003">Cell membrane</keyword>
<gene>
    <name evidence="20" type="ORF">ACFOES_05895</name>
</gene>
<proteinExistence type="inferred from homology"/>
<evidence type="ECO:0000256" key="6">
    <source>
        <dbReference type="ARBA" id="ARBA00012487"/>
    </source>
</evidence>
<keyword evidence="13 19" id="KW-1133">Transmembrane helix</keyword>
<evidence type="ECO:0000313" key="20">
    <source>
        <dbReference type="EMBL" id="MFC2967618.1"/>
    </source>
</evidence>
<evidence type="ECO:0000256" key="17">
    <source>
        <dbReference type="ARBA" id="ARBA00023264"/>
    </source>
</evidence>
<reference evidence="21" key="1">
    <citation type="journal article" date="2019" name="Int. J. Syst. Evol. Microbiol.">
        <title>The Global Catalogue of Microorganisms (GCM) 10K type strain sequencing project: providing services to taxonomists for standard genome sequencing and annotation.</title>
        <authorList>
            <consortium name="The Broad Institute Genomics Platform"/>
            <consortium name="The Broad Institute Genome Sequencing Center for Infectious Disease"/>
            <person name="Wu L."/>
            <person name="Ma J."/>
        </authorList>
    </citation>
    <scope>NUCLEOTIDE SEQUENCE [LARGE SCALE GENOMIC DNA]</scope>
    <source>
        <strain evidence="21">KCTC 62192</strain>
    </source>
</reference>
<protein>
    <recommendedName>
        <fullName evidence="7 18">Phosphatidate cytidylyltransferase</fullName>
        <ecNumber evidence="6 18">2.7.7.41</ecNumber>
    </recommendedName>
</protein>
<sequence>MSGAKWSDLRTRLISGVLMVLVGIAAVRLGGWWFGALAVIAGGVMIWELAAMMGADRAAVPLGLGAAASILAARVLPVEGAVVLLVLAPLAGSMLVARDRGIFTAYALAMLVAADGLIGFRLEYGGTWLFWLIFVVIASDVGGYFAGRLIGGPKFWPAVSPKKTWSGTVAGWVGAALVGLLFLSFTDAGPDLPWISAFVALAAQFGDIAESAIKRRAGVKDSSALIPGHGGLLDRFDGLLGAALMMLLVAQFVDVPLVRL</sequence>
<dbReference type="EMBL" id="JBHRSK010000004">
    <property type="protein sequence ID" value="MFC2967618.1"/>
    <property type="molecule type" value="Genomic_DNA"/>
</dbReference>
<comment type="catalytic activity">
    <reaction evidence="1 18">
        <text>a 1,2-diacyl-sn-glycero-3-phosphate + CTP + H(+) = a CDP-1,2-diacyl-sn-glycerol + diphosphate</text>
        <dbReference type="Rhea" id="RHEA:16229"/>
        <dbReference type="ChEBI" id="CHEBI:15378"/>
        <dbReference type="ChEBI" id="CHEBI:33019"/>
        <dbReference type="ChEBI" id="CHEBI:37563"/>
        <dbReference type="ChEBI" id="CHEBI:58332"/>
        <dbReference type="ChEBI" id="CHEBI:58608"/>
        <dbReference type="EC" id="2.7.7.41"/>
    </reaction>
</comment>
<accession>A0ABV7AER5</accession>
<evidence type="ECO:0000256" key="3">
    <source>
        <dbReference type="ARBA" id="ARBA00005119"/>
    </source>
</evidence>
<evidence type="ECO:0000256" key="5">
    <source>
        <dbReference type="ARBA" id="ARBA00010185"/>
    </source>
</evidence>
<evidence type="ECO:0000256" key="14">
    <source>
        <dbReference type="ARBA" id="ARBA00023098"/>
    </source>
</evidence>
<evidence type="ECO:0000256" key="16">
    <source>
        <dbReference type="ARBA" id="ARBA00023209"/>
    </source>
</evidence>
<evidence type="ECO:0000256" key="8">
    <source>
        <dbReference type="ARBA" id="ARBA00022475"/>
    </source>
</evidence>
<organism evidence="20 21">
    <name type="scientific">Acidimangrovimonas pyrenivorans</name>
    <dbReference type="NCBI Taxonomy" id="2030798"/>
    <lineage>
        <taxon>Bacteria</taxon>
        <taxon>Pseudomonadati</taxon>
        <taxon>Pseudomonadota</taxon>
        <taxon>Alphaproteobacteria</taxon>
        <taxon>Rhodobacterales</taxon>
        <taxon>Paracoccaceae</taxon>
        <taxon>Acidimangrovimonas</taxon>
    </lineage>
</organism>
<comment type="subcellular location">
    <subcellularLocation>
        <location evidence="2">Cell membrane</location>
        <topology evidence="2">Multi-pass membrane protein</topology>
    </subcellularLocation>
</comment>
<feature type="transmembrane region" description="Helical" evidence="19">
    <location>
        <begin position="81"/>
        <end position="97"/>
    </location>
</feature>
<feature type="transmembrane region" description="Helical" evidence="19">
    <location>
        <begin position="9"/>
        <end position="26"/>
    </location>
</feature>
<keyword evidence="12 18" id="KW-0548">Nucleotidyltransferase</keyword>
<evidence type="ECO:0000256" key="11">
    <source>
        <dbReference type="ARBA" id="ARBA00022692"/>
    </source>
</evidence>
<dbReference type="RefSeq" id="WP_377832269.1">
    <property type="nucleotide sequence ID" value="NZ_JBHRSK010000004.1"/>
</dbReference>
<dbReference type="PANTHER" id="PTHR46382">
    <property type="entry name" value="PHOSPHATIDATE CYTIDYLYLTRANSFERASE"/>
    <property type="match status" value="1"/>
</dbReference>
<dbReference type="InterPro" id="IPR000374">
    <property type="entry name" value="PC_trans"/>
</dbReference>
<evidence type="ECO:0000256" key="10">
    <source>
        <dbReference type="ARBA" id="ARBA00022679"/>
    </source>
</evidence>
<keyword evidence="9" id="KW-0444">Lipid biosynthesis</keyword>
<dbReference type="Pfam" id="PF01148">
    <property type="entry name" value="CTP_transf_1"/>
    <property type="match status" value="1"/>
</dbReference>
<keyword evidence="11 18" id="KW-0812">Transmembrane</keyword>
<evidence type="ECO:0000256" key="15">
    <source>
        <dbReference type="ARBA" id="ARBA00023136"/>
    </source>
</evidence>